<reference evidence="9 10" key="1">
    <citation type="journal article" date="2020" name="Biotechnol. Biofuels">
        <title>New insights from the biogas microbiome by comprehensive genome-resolved metagenomics of nearly 1600 species originating from multiple anaerobic digesters.</title>
        <authorList>
            <person name="Campanaro S."/>
            <person name="Treu L."/>
            <person name="Rodriguez-R L.M."/>
            <person name="Kovalovszki A."/>
            <person name="Ziels R.M."/>
            <person name="Maus I."/>
            <person name="Zhu X."/>
            <person name="Kougias P.G."/>
            <person name="Basile A."/>
            <person name="Luo G."/>
            <person name="Schluter A."/>
            <person name="Konstantinidis K.T."/>
            <person name="Angelidaki I."/>
        </authorList>
    </citation>
    <scope>NUCLEOTIDE SEQUENCE [LARGE SCALE GENOMIC DNA]</scope>
    <source>
        <strain evidence="9">AS25fmACSIPFO_94</strain>
    </source>
</reference>
<dbReference type="PROSITE" id="PS01240">
    <property type="entry name" value="PNP_MTAP_2"/>
    <property type="match status" value="1"/>
</dbReference>
<feature type="domain" description="Nucleoside phosphorylase" evidence="8">
    <location>
        <begin position="24"/>
        <end position="267"/>
    </location>
</feature>
<evidence type="ECO:0000256" key="2">
    <source>
        <dbReference type="ARBA" id="ARBA00006751"/>
    </source>
</evidence>
<comment type="subunit">
    <text evidence="3">Homotrimer.</text>
</comment>
<feature type="binding site" evidence="7">
    <location>
        <begin position="81"/>
        <end position="83"/>
    </location>
    <ligand>
        <name>phosphate</name>
        <dbReference type="ChEBI" id="CHEBI:43474"/>
    </ligand>
</feature>
<dbReference type="PIRSF" id="PIRSF000477">
    <property type="entry name" value="PurNPase"/>
    <property type="match status" value="1"/>
</dbReference>
<dbReference type="AlphaFoldDB" id="A0A7V6ZDG9"/>
<dbReference type="InterPro" id="IPR035994">
    <property type="entry name" value="Nucleoside_phosphorylase_sf"/>
</dbReference>
<dbReference type="PANTHER" id="PTHR11904">
    <property type="entry name" value="METHYLTHIOADENOSINE/PURINE NUCLEOSIDE PHOSPHORYLASE"/>
    <property type="match status" value="1"/>
</dbReference>
<dbReference type="NCBIfam" id="TIGR01697">
    <property type="entry name" value="PNPH-PUNA-XAPA"/>
    <property type="match status" value="1"/>
</dbReference>
<comment type="similarity">
    <text evidence="2 6">Belongs to the PNP/MTAP phosphorylase family.</text>
</comment>
<dbReference type="EC" id="2.4.2.1" evidence="6"/>
<dbReference type="RefSeq" id="WP_273002351.1">
    <property type="nucleotide sequence ID" value="NZ_DURU01000043.1"/>
</dbReference>
<dbReference type="GO" id="GO:0004731">
    <property type="term" value="F:purine-nucleoside phosphorylase activity"/>
    <property type="evidence" value="ECO:0007669"/>
    <property type="project" value="UniProtKB-EC"/>
</dbReference>
<feature type="binding site" evidence="7">
    <location>
        <position position="30"/>
    </location>
    <ligand>
        <name>phosphate</name>
        <dbReference type="ChEBI" id="CHEBI:43474"/>
    </ligand>
</feature>
<evidence type="ECO:0000259" key="8">
    <source>
        <dbReference type="Pfam" id="PF01048"/>
    </source>
</evidence>
<dbReference type="PANTHER" id="PTHR11904:SF9">
    <property type="entry name" value="PURINE NUCLEOSIDE PHOSPHORYLASE-RELATED"/>
    <property type="match status" value="1"/>
</dbReference>
<sequence>MTYREKIVEAVNFLQENIPKTPEMAIVLGSGLGDFVEEIESSIVIPYKDIPFWPESTVPGHAGQLVCGNIGKNYVVTMNGRVHYYEGYSMDEVTFPVRVCGMLGVKTLILTNASGGINYGLSPGDLVLTYDHINFMGVNPLRRKDLDGFEPRFPDMTFLYDEELMKLCEKIASDNGISLKRGVYIAFSGPSFETPAEIRMARIMGADVVGMSTVPEAMVARQMGMRVCAISCVANYAAGMEAKPLTHEEVLEEMKKASKKLKVLLRGLCNYCSGKACKE</sequence>
<feature type="binding site" evidence="7">
    <location>
        <position position="113"/>
    </location>
    <ligand>
        <name>phosphate</name>
        <dbReference type="ChEBI" id="CHEBI:43474"/>
    </ligand>
</feature>
<dbReference type="SUPFAM" id="SSF53167">
    <property type="entry name" value="Purine and uridine phosphorylases"/>
    <property type="match status" value="1"/>
</dbReference>
<feature type="binding site" evidence="7">
    <location>
        <position position="193"/>
    </location>
    <ligand>
        <name>a purine D-ribonucleoside</name>
        <dbReference type="ChEBI" id="CHEBI:142355"/>
    </ligand>
</feature>
<evidence type="ECO:0000256" key="4">
    <source>
        <dbReference type="ARBA" id="ARBA00022676"/>
    </source>
</evidence>
<feature type="binding site" evidence="7">
    <location>
        <position position="212"/>
    </location>
    <ligand>
        <name>phosphate</name>
        <dbReference type="ChEBI" id="CHEBI:43474"/>
    </ligand>
</feature>
<evidence type="ECO:0000313" key="10">
    <source>
        <dbReference type="Proteomes" id="UP000525027"/>
    </source>
</evidence>
<evidence type="ECO:0000313" key="9">
    <source>
        <dbReference type="EMBL" id="HHZ03955.1"/>
    </source>
</evidence>
<feature type="binding site" evidence="7">
    <location>
        <position position="235"/>
    </location>
    <ligand>
        <name>a purine D-ribonucleoside</name>
        <dbReference type="ChEBI" id="CHEBI:142355"/>
    </ligand>
</feature>
<name>A0A7V6ZDG9_9BACT</name>
<feature type="binding site" evidence="7">
    <location>
        <position position="61"/>
    </location>
    <ligand>
        <name>phosphate</name>
        <dbReference type="ChEBI" id="CHEBI:43474"/>
    </ligand>
</feature>
<dbReference type="GO" id="GO:0005737">
    <property type="term" value="C:cytoplasm"/>
    <property type="evidence" value="ECO:0007669"/>
    <property type="project" value="TreeGrafter"/>
</dbReference>
<dbReference type="NCBIfam" id="NF006054">
    <property type="entry name" value="PRK08202.1"/>
    <property type="match status" value="1"/>
</dbReference>
<dbReference type="Pfam" id="PF01048">
    <property type="entry name" value="PNP_UDP_1"/>
    <property type="match status" value="1"/>
</dbReference>
<accession>A0A7V6ZDG9</accession>
<evidence type="ECO:0000256" key="5">
    <source>
        <dbReference type="ARBA" id="ARBA00022679"/>
    </source>
</evidence>
<comment type="function">
    <text evidence="6">The purine nucleoside phosphorylases catalyze the phosphorolytic breakdown of the N-glycosidic bond in the beta-(deoxy)ribonucleoside molecules, with the formation of the corresponding free purine bases and pentose-1-phosphate.</text>
</comment>
<gene>
    <name evidence="9" type="ORF">GX397_02610</name>
</gene>
<evidence type="ECO:0000256" key="7">
    <source>
        <dbReference type="PIRSR" id="PIRSR000477-2"/>
    </source>
</evidence>
<dbReference type="Proteomes" id="UP000525027">
    <property type="component" value="Unassembled WGS sequence"/>
</dbReference>
<evidence type="ECO:0000256" key="6">
    <source>
        <dbReference type="PIRNR" id="PIRNR000477"/>
    </source>
</evidence>
<dbReference type="InterPro" id="IPR011270">
    <property type="entry name" value="Pur_Nuc_Pase_Ino/Guo-sp"/>
</dbReference>
<dbReference type="NCBIfam" id="TIGR01700">
    <property type="entry name" value="PNPH"/>
    <property type="match status" value="1"/>
</dbReference>
<evidence type="ECO:0000256" key="3">
    <source>
        <dbReference type="ARBA" id="ARBA00011233"/>
    </source>
</evidence>
<dbReference type="EMBL" id="DURU01000043">
    <property type="protein sequence ID" value="HHZ03955.1"/>
    <property type="molecule type" value="Genomic_DNA"/>
</dbReference>
<dbReference type="GO" id="GO:0009116">
    <property type="term" value="P:nucleoside metabolic process"/>
    <property type="evidence" value="ECO:0007669"/>
    <property type="project" value="InterPro"/>
</dbReference>
<dbReference type="InterPro" id="IPR018099">
    <property type="entry name" value="Purine_phosphorylase-2_CS"/>
</dbReference>
<evidence type="ECO:0000256" key="1">
    <source>
        <dbReference type="ARBA" id="ARBA00005058"/>
    </source>
</evidence>
<comment type="caution">
    <text evidence="9">The sequence shown here is derived from an EMBL/GenBank/DDBJ whole genome shotgun (WGS) entry which is preliminary data.</text>
</comment>
<dbReference type="Gene3D" id="3.40.50.1580">
    <property type="entry name" value="Nucleoside phosphorylase domain"/>
    <property type="match status" value="1"/>
</dbReference>
<dbReference type="CDD" id="cd09009">
    <property type="entry name" value="PNP-EcPNPII_like"/>
    <property type="match status" value="1"/>
</dbReference>
<organism evidence="9 10">
    <name type="scientific">Acetomicrobium hydrogeniformans</name>
    <dbReference type="NCBI Taxonomy" id="649746"/>
    <lineage>
        <taxon>Bacteria</taxon>
        <taxon>Thermotogati</taxon>
        <taxon>Synergistota</taxon>
        <taxon>Synergistia</taxon>
        <taxon>Synergistales</taxon>
        <taxon>Acetomicrobiaceae</taxon>
        <taxon>Acetomicrobium</taxon>
    </lineage>
</organism>
<keyword evidence="4 6" id="KW-0328">Glycosyltransferase</keyword>
<dbReference type="UniPathway" id="UPA00606"/>
<comment type="pathway">
    <text evidence="1 6">Purine metabolism; purine nucleoside salvage.</text>
</comment>
<proteinExistence type="inferred from homology"/>
<dbReference type="InterPro" id="IPR011268">
    <property type="entry name" value="Purine_phosphorylase"/>
</dbReference>
<dbReference type="InterPro" id="IPR000845">
    <property type="entry name" value="Nucleoside_phosphorylase_d"/>
</dbReference>
<protein>
    <recommendedName>
        <fullName evidence="6">Purine nucleoside phosphorylase</fullName>
        <ecNumber evidence="6">2.4.2.1</ecNumber>
    </recommendedName>
    <alternativeName>
        <fullName evidence="6">Inosine-guanosine phosphorylase</fullName>
    </alternativeName>
</protein>
<keyword evidence="5 6" id="KW-0808">Transferase</keyword>